<gene>
    <name evidence="1" type="ORF">AVEN_12369_1</name>
</gene>
<name>A0A4Y2JG91_ARAVE</name>
<proteinExistence type="predicted"/>
<accession>A0A4Y2JG91</accession>
<evidence type="ECO:0000313" key="1">
    <source>
        <dbReference type="EMBL" id="GBM88146.1"/>
    </source>
</evidence>
<dbReference type="Proteomes" id="UP000499080">
    <property type="component" value="Unassembled WGS sequence"/>
</dbReference>
<dbReference type="OrthoDB" id="6420822at2759"/>
<evidence type="ECO:0000313" key="2">
    <source>
        <dbReference type="Proteomes" id="UP000499080"/>
    </source>
</evidence>
<dbReference type="AlphaFoldDB" id="A0A4Y2JG91"/>
<sequence length="95" mass="10627">MDTGSDISCYPKSFSTKENWKSDFALYVANGTRIATFGTKLLSLDLELRRTLPFIVADVTKPTIGADFLQHFGLLVDLKKRCLIDPLINFTARGK</sequence>
<evidence type="ECO:0008006" key="3">
    <source>
        <dbReference type="Google" id="ProtNLM"/>
    </source>
</evidence>
<organism evidence="1 2">
    <name type="scientific">Araneus ventricosus</name>
    <name type="common">Orbweaver spider</name>
    <name type="synonym">Epeira ventricosa</name>
    <dbReference type="NCBI Taxonomy" id="182803"/>
    <lineage>
        <taxon>Eukaryota</taxon>
        <taxon>Metazoa</taxon>
        <taxon>Ecdysozoa</taxon>
        <taxon>Arthropoda</taxon>
        <taxon>Chelicerata</taxon>
        <taxon>Arachnida</taxon>
        <taxon>Araneae</taxon>
        <taxon>Araneomorphae</taxon>
        <taxon>Entelegynae</taxon>
        <taxon>Araneoidea</taxon>
        <taxon>Araneidae</taxon>
        <taxon>Araneus</taxon>
    </lineage>
</organism>
<keyword evidence="2" id="KW-1185">Reference proteome</keyword>
<comment type="caution">
    <text evidence="1">The sequence shown here is derived from an EMBL/GenBank/DDBJ whole genome shotgun (WGS) entry which is preliminary data.</text>
</comment>
<protein>
    <recommendedName>
        <fullName evidence="3">Peptidase A2 domain-containing protein</fullName>
    </recommendedName>
</protein>
<dbReference type="EMBL" id="BGPR01003439">
    <property type="protein sequence ID" value="GBM88146.1"/>
    <property type="molecule type" value="Genomic_DNA"/>
</dbReference>
<reference evidence="1 2" key="1">
    <citation type="journal article" date="2019" name="Sci. Rep.">
        <title>Orb-weaving spider Araneus ventricosus genome elucidates the spidroin gene catalogue.</title>
        <authorList>
            <person name="Kono N."/>
            <person name="Nakamura H."/>
            <person name="Ohtoshi R."/>
            <person name="Moran D.A.P."/>
            <person name="Shinohara A."/>
            <person name="Yoshida Y."/>
            <person name="Fujiwara M."/>
            <person name="Mori M."/>
            <person name="Tomita M."/>
            <person name="Arakawa K."/>
        </authorList>
    </citation>
    <scope>NUCLEOTIDE SEQUENCE [LARGE SCALE GENOMIC DNA]</scope>
</reference>